<dbReference type="EMBL" id="MK500327">
    <property type="protein sequence ID" value="QBK85637.1"/>
    <property type="molecule type" value="Genomic_DNA"/>
</dbReference>
<organism evidence="1">
    <name type="scientific">Marseillevirus LCMAC101</name>
    <dbReference type="NCBI Taxonomy" id="2506602"/>
    <lineage>
        <taxon>Viruses</taxon>
        <taxon>Varidnaviria</taxon>
        <taxon>Bamfordvirae</taxon>
        <taxon>Nucleocytoviricota</taxon>
        <taxon>Megaviricetes</taxon>
        <taxon>Pimascovirales</taxon>
        <taxon>Pimascovirales incertae sedis</taxon>
        <taxon>Marseilleviridae</taxon>
    </lineage>
</organism>
<gene>
    <name evidence="1" type="ORF">LCMAC101_02320</name>
</gene>
<proteinExistence type="predicted"/>
<protein>
    <submittedName>
        <fullName evidence="1">Uncharacterized protein</fullName>
    </submittedName>
</protein>
<accession>A0A481YRT5</accession>
<reference evidence="1" key="1">
    <citation type="journal article" date="2019" name="MBio">
        <title>Virus Genomes from Deep Sea Sediments Expand the Ocean Megavirome and Support Independent Origins of Viral Gigantism.</title>
        <authorList>
            <person name="Backstrom D."/>
            <person name="Yutin N."/>
            <person name="Jorgensen S.L."/>
            <person name="Dharamshi J."/>
            <person name="Homa F."/>
            <person name="Zaremba-Niedwiedzka K."/>
            <person name="Spang A."/>
            <person name="Wolf Y.I."/>
            <person name="Koonin E.V."/>
            <person name="Ettema T.J."/>
        </authorList>
    </citation>
    <scope>NUCLEOTIDE SEQUENCE</scope>
</reference>
<evidence type="ECO:0000313" key="1">
    <source>
        <dbReference type="EMBL" id="QBK85637.1"/>
    </source>
</evidence>
<sequence length="131" mass="15336">MSIYGQSFKGKQNYVQYDNKAEVEALNLNVYDGNRAVVFPRHIYAGYVIPYPDYLCSRPRDTEIQYIIGVEREKHPDHFSRFGYARAPYGYGSGHWPGKYNETWWCGDSDNNPKNMAPSRFYEPEYQQSVV</sequence>
<name>A0A481YRT5_9VIRU</name>